<keyword evidence="6" id="KW-1185">Reference proteome</keyword>
<protein>
    <submittedName>
        <fullName evidence="5">Ribose ABC transport system, periplasmic ribose-binding protein RbsB</fullName>
    </submittedName>
</protein>
<dbReference type="InterPro" id="IPR025997">
    <property type="entry name" value="SBP_2_dom"/>
</dbReference>
<proteinExistence type="inferred from homology"/>
<reference evidence="6" key="1">
    <citation type="journal article" date="2017" name="Biotechnol. Biofuels">
        <title>Evaluation of environmental bacterial communities as a factor affecting the growth of duckweed Lemna minor.</title>
        <authorList>
            <person name="Ishizawa H."/>
            <person name="Kuroda M."/>
            <person name="Morikawa M."/>
            <person name="Ike M."/>
        </authorList>
    </citation>
    <scope>NUCLEOTIDE SEQUENCE [LARGE SCALE GENOMIC DNA]</scope>
    <source>
        <strain evidence="6">H3</strain>
    </source>
</reference>
<evidence type="ECO:0000313" key="6">
    <source>
        <dbReference type="Proteomes" id="UP000198290"/>
    </source>
</evidence>
<dbReference type="PANTHER" id="PTHR46847:SF1">
    <property type="entry name" value="D-ALLOSE-BINDING PERIPLASMIC PROTEIN-RELATED"/>
    <property type="match status" value="1"/>
</dbReference>
<name>A0A3G9GGT2_9NEIS</name>
<comment type="subcellular location">
    <subcellularLocation>
        <location evidence="1">Cell envelope</location>
    </subcellularLocation>
</comment>
<evidence type="ECO:0000256" key="3">
    <source>
        <dbReference type="ARBA" id="ARBA00022729"/>
    </source>
</evidence>
<dbReference type="KEGG" id="amah:DLM_1685"/>
<dbReference type="PANTHER" id="PTHR46847">
    <property type="entry name" value="D-ALLOSE-BINDING PERIPLASMIC PROTEIN-RELATED"/>
    <property type="match status" value="1"/>
</dbReference>
<dbReference type="SUPFAM" id="SSF53822">
    <property type="entry name" value="Periplasmic binding protein-like I"/>
    <property type="match status" value="1"/>
</dbReference>
<evidence type="ECO:0000259" key="4">
    <source>
        <dbReference type="Pfam" id="PF13407"/>
    </source>
</evidence>
<reference evidence="5 6" key="2">
    <citation type="journal article" date="2017" name="Genome Announc.">
        <title>Draft genome sequence of Aquitalea magnusonii strain H3, a plant growth-promoting bacterium of duckweed Lemna minor.</title>
        <authorList>
            <person name="Ishizawa H."/>
            <person name="Kuroda M."/>
            <person name="Ike M."/>
        </authorList>
    </citation>
    <scope>NUCLEOTIDE SEQUENCE [LARGE SCALE GENOMIC DNA]</scope>
    <source>
        <strain evidence="5 6">H3</strain>
    </source>
</reference>
<sequence>MSKSMGQGWRGWLTVALLSVCALVQARECLSFIYASGGRDYWANLQTNVAREGERLGYFIYDRGVVDSEHLIDDAQIELLNVAVARRCRAIILAPSATIANYNEILRFLPVPVVLIDRNPGLTSQYGSVASDNVAIGALAWKRMKKHNPAIRQVLVLPNSGRVPSTEQRLHGFIAAARKDGASVLYGPPIDQAIGRGRQTVKAFIQGGSATFDAIFTPNESSTTATILALRQLHLAGRYDFVGVDRNPLIADAVRNGEMLATMVQDGEKMARLAVELADAAIKTPGKPGRNILLPPFVLDRQALRNAR</sequence>
<dbReference type="Pfam" id="PF13407">
    <property type="entry name" value="Peripla_BP_4"/>
    <property type="match status" value="1"/>
</dbReference>
<reference evidence="6" key="3">
    <citation type="journal article" date="2017" name="Plant Physiol. Biochem.">
        <title>Differential oxidative and antioxidative response of duckweed Lemna minor toward plant growth promoting/inhibiting bacteria.</title>
        <authorList>
            <person name="Ishizawa H."/>
            <person name="Kuroda M."/>
            <person name="Morikawa M."/>
            <person name="Ike M."/>
        </authorList>
    </citation>
    <scope>NUCLEOTIDE SEQUENCE [LARGE SCALE GENOMIC DNA]</scope>
    <source>
        <strain evidence="6">H3</strain>
    </source>
</reference>
<evidence type="ECO:0000256" key="1">
    <source>
        <dbReference type="ARBA" id="ARBA00004196"/>
    </source>
</evidence>
<feature type="domain" description="Periplasmic binding protein" evidence="4">
    <location>
        <begin position="32"/>
        <end position="283"/>
    </location>
</feature>
<dbReference type="EMBL" id="AP018823">
    <property type="protein sequence ID" value="BBF85302.1"/>
    <property type="molecule type" value="Genomic_DNA"/>
</dbReference>
<comment type="similarity">
    <text evidence="2">Belongs to the bacterial solute-binding protein 2 family.</text>
</comment>
<gene>
    <name evidence="5" type="ORF">DLM_1685</name>
</gene>
<dbReference type="InterPro" id="IPR028082">
    <property type="entry name" value="Peripla_BP_I"/>
</dbReference>
<keyword evidence="3" id="KW-0732">Signal</keyword>
<dbReference type="GO" id="GO:0030246">
    <property type="term" value="F:carbohydrate binding"/>
    <property type="evidence" value="ECO:0007669"/>
    <property type="project" value="UniProtKB-ARBA"/>
</dbReference>
<dbReference type="Gene3D" id="3.40.50.2300">
    <property type="match status" value="2"/>
</dbReference>
<dbReference type="GO" id="GO:0030313">
    <property type="term" value="C:cell envelope"/>
    <property type="evidence" value="ECO:0007669"/>
    <property type="project" value="UniProtKB-SubCell"/>
</dbReference>
<dbReference type="RefSeq" id="WP_089083477.1">
    <property type="nucleotide sequence ID" value="NZ_AP018823.1"/>
</dbReference>
<accession>A0A3G9GGT2</accession>
<evidence type="ECO:0000256" key="2">
    <source>
        <dbReference type="ARBA" id="ARBA00007639"/>
    </source>
</evidence>
<dbReference type="OrthoDB" id="250606at2"/>
<evidence type="ECO:0000313" key="5">
    <source>
        <dbReference type="EMBL" id="BBF85302.1"/>
    </source>
</evidence>
<dbReference type="Proteomes" id="UP000198290">
    <property type="component" value="Chromosome"/>
</dbReference>
<dbReference type="AlphaFoldDB" id="A0A3G9GGT2"/>
<organism evidence="5 6">
    <name type="scientific">Aquitalea magnusonii</name>
    <dbReference type="NCBI Taxonomy" id="332411"/>
    <lineage>
        <taxon>Bacteria</taxon>
        <taxon>Pseudomonadati</taxon>
        <taxon>Pseudomonadota</taxon>
        <taxon>Betaproteobacteria</taxon>
        <taxon>Neisseriales</taxon>
        <taxon>Chromobacteriaceae</taxon>
        <taxon>Aquitalea</taxon>
    </lineage>
</organism>